<dbReference type="PROSITE" id="PS01031">
    <property type="entry name" value="SHSP"/>
    <property type="match status" value="2"/>
</dbReference>
<sequence>MATYKSEIYIPAKNIPIRKDSRSFEERHKTLFEEMQERMEQRRREWRDEVELMRQSLFKLDPIDSMRNEMRLKDMDLKSMFFDGCGSPSIVRKAKNSPGPGKLFKVSFDVKEFKPEEITVKTKDDRLVVEAQHEEKIGQKTSTKSFSKTVELPKQVNADSLVSSLSSDGILQVEAPVSAPAYQEIVSSKRFSSETSSTSSPSIARRGGWITEDENKMKLVIDVNPEYELEDIKVTTEGKKLKIKGKHEVKSATGSRSCEFSREIDLPHNCNPDSIKALMNDAGQLLINVELFGMQQNQIES</sequence>
<dbReference type="PANTHER" id="PTHR45640:SF26">
    <property type="entry name" value="RE23625P"/>
    <property type="match status" value="1"/>
</dbReference>
<dbReference type="CDD" id="cd00298">
    <property type="entry name" value="ACD_sHsps_p23-like"/>
    <property type="match status" value="1"/>
</dbReference>
<gene>
    <name evidence="4" type="ORF">DGYR_LOCUS13404</name>
</gene>
<dbReference type="GO" id="GO:0042026">
    <property type="term" value="P:protein refolding"/>
    <property type="evidence" value="ECO:0007669"/>
    <property type="project" value="TreeGrafter"/>
</dbReference>
<dbReference type="InterPro" id="IPR001436">
    <property type="entry name" value="Alpha-crystallin/sHSP_animal"/>
</dbReference>
<dbReference type="GO" id="GO:0005737">
    <property type="term" value="C:cytoplasm"/>
    <property type="evidence" value="ECO:0007669"/>
    <property type="project" value="TreeGrafter"/>
</dbReference>
<evidence type="ECO:0000256" key="2">
    <source>
        <dbReference type="RuleBase" id="RU003616"/>
    </source>
</evidence>
<dbReference type="AlphaFoldDB" id="A0A7I8WD69"/>
<dbReference type="PANTHER" id="PTHR45640">
    <property type="entry name" value="HEAT SHOCK PROTEIN HSP-12.2-RELATED"/>
    <property type="match status" value="1"/>
</dbReference>
<proteinExistence type="inferred from homology"/>
<name>A0A7I8WD69_9ANNE</name>
<evidence type="ECO:0000313" key="4">
    <source>
        <dbReference type="EMBL" id="CAD5126132.1"/>
    </source>
</evidence>
<accession>A0A7I8WD69</accession>
<evidence type="ECO:0000313" key="5">
    <source>
        <dbReference type="Proteomes" id="UP000549394"/>
    </source>
</evidence>
<dbReference type="Proteomes" id="UP000549394">
    <property type="component" value="Unassembled WGS sequence"/>
</dbReference>
<keyword evidence="5" id="KW-1185">Reference proteome</keyword>
<comment type="similarity">
    <text evidence="1 2">Belongs to the small heat shock protein (HSP20) family.</text>
</comment>
<protein>
    <submittedName>
        <fullName evidence="4">DgyrCDS14301</fullName>
    </submittedName>
</protein>
<organism evidence="4 5">
    <name type="scientific">Dimorphilus gyrociliatus</name>
    <dbReference type="NCBI Taxonomy" id="2664684"/>
    <lineage>
        <taxon>Eukaryota</taxon>
        <taxon>Metazoa</taxon>
        <taxon>Spiralia</taxon>
        <taxon>Lophotrochozoa</taxon>
        <taxon>Annelida</taxon>
        <taxon>Polychaeta</taxon>
        <taxon>Polychaeta incertae sedis</taxon>
        <taxon>Dinophilidae</taxon>
        <taxon>Dimorphilus</taxon>
    </lineage>
</organism>
<dbReference type="InterPro" id="IPR008978">
    <property type="entry name" value="HSP20-like_chaperone"/>
</dbReference>
<dbReference type="GO" id="GO:0051082">
    <property type="term" value="F:unfolded protein binding"/>
    <property type="evidence" value="ECO:0007669"/>
    <property type="project" value="TreeGrafter"/>
</dbReference>
<dbReference type="SUPFAM" id="SSF49764">
    <property type="entry name" value="HSP20-like chaperones"/>
    <property type="match status" value="2"/>
</dbReference>
<dbReference type="OrthoDB" id="10060792at2759"/>
<dbReference type="GO" id="GO:0005634">
    <property type="term" value="C:nucleus"/>
    <property type="evidence" value="ECO:0007669"/>
    <property type="project" value="TreeGrafter"/>
</dbReference>
<dbReference type="GO" id="GO:0009408">
    <property type="term" value="P:response to heat"/>
    <property type="evidence" value="ECO:0007669"/>
    <property type="project" value="TreeGrafter"/>
</dbReference>
<reference evidence="4 5" key="1">
    <citation type="submission" date="2020-08" db="EMBL/GenBank/DDBJ databases">
        <authorList>
            <person name="Hejnol A."/>
        </authorList>
    </citation>
    <scope>NUCLEOTIDE SEQUENCE [LARGE SCALE GENOMIC DNA]</scope>
</reference>
<evidence type="ECO:0000256" key="1">
    <source>
        <dbReference type="PROSITE-ProRule" id="PRU00285"/>
    </source>
</evidence>
<dbReference type="InterPro" id="IPR002068">
    <property type="entry name" value="A-crystallin/Hsp20_dom"/>
</dbReference>
<feature type="domain" description="SHSP" evidence="3">
    <location>
        <begin position="86"/>
        <end position="194"/>
    </location>
</feature>
<dbReference type="Pfam" id="PF00011">
    <property type="entry name" value="HSP20"/>
    <property type="match status" value="2"/>
</dbReference>
<dbReference type="EMBL" id="CAJFCJ010000032">
    <property type="protein sequence ID" value="CAD5126132.1"/>
    <property type="molecule type" value="Genomic_DNA"/>
</dbReference>
<dbReference type="Gene3D" id="2.60.40.790">
    <property type="match status" value="2"/>
</dbReference>
<dbReference type="CDD" id="cd06526">
    <property type="entry name" value="metazoan_ACD"/>
    <property type="match status" value="1"/>
</dbReference>
<dbReference type="PRINTS" id="PR00299">
    <property type="entry name" value="ACRYSTALLIN"/>
</dbReference>
<evidence type="ECO:0000259" key="3">
    <source>
        <dbReference type="PROSITE" id="PS01031"/>
    </source>
</evidence>
<comment type="caution">
    <text evidence="4">The sequence shown here is derived from an EMBL/GenBank/DDBJ whole genome shotgun (WGS) entry which is preliminary data.</text>
</comment>
<feature type="domain" description="SHSP" evidence="3">
    <location>
        <begin position="197"/>
        <end position="301"/>
    </location>
</feature>